<evidence type="ECO:0000259" key="5">
    <source>
        <dbReference type="PROSITE" id="PS50053"/>
    </source>
</evidence>
<feature type="domain" description="Ubiquitin-like" evidence="5">
    <location>
        <begin position="360"/>
        <end position="443"/>
    </location>
</feature>
<dbReference type="AlphaFoldDB" id="K5W4U3"/>
<feature type="domain" description="RING-type" evidence="6">
    <location>
        <begin position="564"/>
        <end position="598"/>
    </location>
</feature>
<name>K5W4U3_PHACS</name>
<dbReference type="InterPro" id="IPR029071">
    <property type="entry name" value="Ubiquitin-like_domsf"/>
</dbReference>
<protein>
    <recommendedName>
        <fullName evidence="9">Ubiquitin-like domain-containing protein</fullName>
    </recommendedName>
</protein>
<evidence type="ECO:0000256" key="2">
    <source>
        <dbReference type="ARBA" id="ARBA00022771"/>
    </source>
</evidence>
<dbReference type="PROSITE" id="PS50053">
    <property type="entry name" value="UBIQUITIN_2"/>
    <property type="match status" value="1"/>
</dbReference>
<reference evidence="7 8" key="1">
    <citation type="journal article" date="2012" name="BMC Genomics">
        <title>Comparative genomics of the white-rot fungi, Phanerochaete carnosa and P. chrysosporium, to elucidate the genetic basis of the distinct wood types they colonize.</title>
        <authorList>
            <person name="Suzuki H."/>
            <person name="MacDonald J."/>
            <person name="Syed K."/>
            <person name="Salamov A."/>
            <person name="Hori C."/>
            <person name="Aerts A."/>
            <person name="Henrissat B."/>
            <person name="Wiebenga A."/>
            <person name="vanKuyk P.A."/>
            <person name="Barry K."/>
            <person name="Lindquist E."/>
            <person name="LaButti K."/>
            <person name="Lapidus A."/>
            <person name="Lucas S."/>
            <person name="Coutinho P."/>
            <person name="Gong Y."/>
            <person name="Samejima M."/>
            <person name="Mahadevan R."/>
            <person name="Abou-Zaid M."/>
            <person name="de Vries R.P."/>
            <person name="Igarashi K."/>
            <person name="Yadav J.S."/>
            <person name="Grigoriev I.V."/>
            <person name="Master E.R."/>
        </authorList>
    </citation>
    <scope>NUCLEOTIDE SEQUENCE [LARGE SCALE GENOMIC DNA]</scope>
    <source>
        <strain evidence="7 8">HHB-10118-sp</strain>
    </source>
</reference>
<gene>
    <name evidence="7" type="ORF">PHACADRAFT_180963</name>
</gene>
<dbReference type="Pfam" id="PF00240">
    <property type="entry name" value="ubiquitin"/>
    <property type="match status" value="1"/>
</dbReference>
<dbReference type="Gene3D" id="3.10.20.90">
    <property type="entry name" value="Phosphatidylinositol 3-kinase Catalytic Subunit, Chain A, domain 1"/>
    <property type="match status" value="1"/>
</dbReference>
<evidence type="ECO:0000256" key="1">
    <source>
        <dbReference type="ARBA" id="ARBA00022723"/>
    </source>
</evidence>
<evidence type="ECO:0000313" key="8">
    <source>
        <dbReference type="Proteomes" id="UP000008370"/>
    </source>
</evidence>
<proteinExistence type="predicted"/>
<keyword evidence="2 4" id="KW-0863">Zinc-finger</keyword>
<dbReference type="PRINTS" id="PR00348">
    <property type="entry name" value="UBIQUITIN"/>
</dbReference>
<dbReference type="PANTHER" id="PTHR10666">
    <property type="entry name" value="UBIQUITIN"/>
    <property type="match status" value="1"/>
</dbReference>
<dbReference type="InterPro" id="IPR001841">
    <property type="entry name" value="Znf_RING"/>
</dbReference>
<keyword evidence="8" id="KW-1185">Reference proteome</keyword>
<dbReference type="InterPro" id="IPR019954">
    <property type="entry name" value="Ubiquitin_CS"/>
</dbReference>
<dbReference type="PROSITE" id="PS00518">
    <property type="entry name" value="ZF_RING_1"/>
    <property type="match status" value="1"/>
</dbReference>
<dbReference type="EMBL" id="JH930469">
    <property type="protein sequence ID" value="EKM58908.1"/>
    <property type="molecule type" value="Genomic_DNA"/>
</dbReference>
<dbReference type="SUPFAM" id="SSF54236">
    <property type="entry name" value="Ubiquitin-like"/>
    <property type="match status" value="1"/>
</dbReference>
<dbReference type="OrthoDB" id="2794817at2759"/>
<dbReference type="Proteomes" id="UP000008370">
    <property type="component" value="Unassembled WGS sequence"/>
</dbReference>
<dbReference type="PROSITE" id="PS50089">
    <property type="entry name" value="ZF_RING_2"/>
    <property type="match status" value="1"/>
</dbReference>
<dbReference type="InterPro" id="IPR000626">
    <property type="entry name" value="Ubiquitin-like_dom"/>
</dbReference>
<dbReference type="InterPro" id="IPR050158">
    <property type="entry name" value="Ubiquitin_ubiquitin-like"/>
</dbReference>
<keyword evidence="3" id="KW-0862">Zinc</keyword>
<sequence>MSTHSSQAAQSKQNEETVEVVIHTDNAVGKPDRLVLHDVPFPVSFDYLAIQMCLNKFPELTKFSARTRVNLKVVEEPSSFNSSTLSGCINVDEPLCRYYHNHLHDVIDMPRYNTQTDVEGDALLGLSCAKIGERGDTVDVGGVSIAFMSGALIHGICRTLRVPENGKTYILPTQLGKFPLYNAADFASQLPQSIARKGGILMGMHQCEAMWINFVETEARNPYAVKVSTGGVNAITGMPKDVRAKGRQDYLTVGSDDAAQAWLDGFSTERGVVRQFVAVPTGHGLTIEAQITGKEMKPPRWRNHCLHKRVLVRKYKYNLMIGPDSLPSSRPLVQGGTYKPPKVGSTLYLCAVGGVYNVQMRIDIKTLDRRAVHLDVHCFDNILSIKYRVQDELSIPVDQQRIIFCGRQLEDDKTLAVDWNWRTPECRVTNESTLHLVTRLRGGGGVQDAPDRADGAGFAAGGKISQKIIRDRFSAAAYNFGAGCRLHVTIISPAFLSQLTGRAPTPTPISIKTYLEADLPWFALYDEGVPSANNVSSGHSLASIESLRADISKRRDANPSQYGCCYCAATATFQLQPCGHLLCQDCADGLPENECPKHCRVVVGRKKIMAEALAESEADWDCPAAGSSDERIVVLSRCAEKGIVGTFMRAADNISILSSDPSEF</sequence>
<organism evidence="7 8">
    <name type="scientific">Phanerochaete carnosa (strain HHB-10118-sp)</name>
    <name type="common">White-rot fungus</name>
    <name type="synonym">Peniophora carnosa</name>
    <dbReference type="NCBI Taxonomy" id="650164"/>
    <lineage>
        <taxon>Eukaryota</taxon>
        <taxon>Fungi</taxon>
        <taxon>Dikarya</taxon>
        <taxon>Basidiomycota</taxon>
        <taxon>Agaricomycotina</taxon>
        <taxon>Agaricomycetes</taxon>
        <taxon>Polyporales</taxon>
        <taxon>Phanerochaetaceae</taxon>
        <taxon>Phanerochaete</taxon>
    </lineage>
</organism>
<evidence type="ECO:0000256" key="4">
    <source>
        <dbReference type="PROSITE-ProRule" id="PRU00175"/>
    </source>
</evidence>
<evidence type="ECO:0000313" key="7">
    <source>
        <dbReference type="EMBL" id="EKM58908.1"/>
    </source>
</evidence>
<evidence type="ECO:0000259" key="6">
    <source>
        <dbReference type="PROSITE" id="PS50089"/>
    </source>
</evidence>
<dbReference type="RefSeq" id="XP_007391496.1">
    <property type="nucleotide sequence ID" value="XM_007391434.1"/>
</dbReference>
<evidence type="ECO:0000256" key="3">
    <source>
        <dbReference type="ARBA" id="ARBA00022833"/>
    </source>
</evidence>
<dbReference type="KEGG" id="pco:PHACADRAFT_180963"/>
<dbReference type="PROSITE" id="PS00299">
    <property type="entry name" value="UBIQUITIN_1"/>
    <property type="match status" value="1"/>
</dbReference>
<dbReference type="STRING" id="650164.K5W4U3"/>
<dbReference type="InterPro" id="IPR017907">
    <property type="entry name" value="Znf_RING_CS"/>
</dbReference>
<keyword evidence="1" id="KW-0479">Metal-binding</keyword>
<dbReference type="InterPro" id="IPR019956">
    <property type="entry name" value="Ubiquitin_dom"/>
</dbReference>
<dbReference type="GeneID" id="18909986"/>
<dbReference type="GO" id="GO:0008270">
    <property type="term" value="F:zinc ion binding"/>
    <property type="evidence" value="ECO:0007669"/>
    <property type="project" value="UniProtKB-KW"/>
</dbReference>
<dbReference type="HOGENOM" id="CLU_027438_2_0_1"/>
<dbReference type="SMART" id="SM00213">
    <property type="entry name" value="UBQ"/>
    <property type="match status" value="1"/>
</dbReference>
<accession>K5W4U3</accession>
<dbReference type="InParanoid" id="K5W4U3"/>
<evidence type="ECO:0008006" key="9">
    <source>
        <dbReference type="Google" id="ProtNLM"/>
    </source>
</evidence>